<feature type="region of interest" description="Disordered" evidence="1">
    <location>
        <begin position="26"/>
        <end position="46"/>
    </location>
</feature>
<feature type="region of interest" description="Disordered" evidence="1">
    <location>
        <begin position="175"/>
        <end position="293"/>
    </location>
</feature>
<protein>
    <submittedName>
        <fullName evidence="2">Uncharacterized protein</fullName>
    </submittedName>
</protein>
<feature type="compositionally biased region" description="Polar residues" evidence="1">
    <location>
        <begin position="175"/>
        <end position="186"/>
    </location>
</feature>
<accession>A0ABP1D4S2</accession>
<gene>
    <name evidence="2" type="ORF">GFSPODELE1_LOCUS3809</name>
</gene>
<reference evidence="3" key="1">
    <citation type="submission" date="2024-04" db="EMBL/GenBank/DDBJ databases">
        <authorList>
            <person name="Shaw F."/>
            <person name="Minotto A."/>
        </authorList>
    </citation>
    <scope>NUCLEOTIDE SEQUENCE [LARGE SCALE GENOMIC DNA]</scope>
</reference>
<proteinExistence type="predicted"/>
<name>A0ABP1D4S2_9APHY</name>
<evidence type="ECO:0000313" key="3">
    <source>
        <dbReference type="Proteomes" id="UP001497453"/>
    </source>
</evidence>
<keyword evidence="3" id="KW-1185">Reference proteome</keyword>
<organism evidence="2 3">
    <name type="scientific">Somion occarium</name>
    <dbReference type="NCBI Taxonomy" id="3059160"/>
    <lineage>
        <taxon>Eukaryota</taxon>
        <taxon>Fungi</taxon>
        <taxon>Dikarya</taxon>
        <taxon>Basidiomycota</taxon>
        <taxon>Agaricomycotina</taxon>
        <taxon>Agaricomycetes</taxon>
        <taxon>Polyporales</taxon>
        <taxon>Cerrenaceae</taxon>
        <taxon>Somion</taxon>
    </lineage>
</organism>
<feature type="compositionally biased region" description="Polar residues" evidence="1">
    <location>
        <begin position="476"/>
        <end position="498"/>
    </location>
</feature>
<feature type="region of interest" description="Disordered" evidence="1">
    <location>
        <begin position="379"/>
        <end position="415"/>
    </location>
</feature>
<feature type="region of interest" description="Disordered" evidence="1">
    <location>
        <begin position="445"/>
        <end position="498"/>
    </location>
</feature>
<feature type="compositionally biased region" description="Polar residues" evidence="1">
    <location>
        <begin position="394"/>
        <end position="414"/>
    </location>
</feature>
<dbReference type="EMBL" id="OZ037945">
    <property type="protein sequence ID" value="CAL1701909.1"/>
    <property type="molecule type" value="Genomic_DNA"/>
</dbReference>
<sequence>MDQHARHSAYELSHVPASQLQFPIQHAHPTQSSNPQIPVQDPAVTQSRMEESLKRSVTLVFWYKAGCDPLRLHQEIATFPLFQLSQLTQLVNDLGLSATTYVDAYNPLSSTWEQQTISAVRMIESEQRLLFRMRKSLLDGLADNDCPGVDHEIGLQSRTTKSASSIIVSLNASLKRPSSNSDSYTPPNKYYRSDDYNGTQRGYDSAPANESSVYPQSLSIPKPSPNDTIHYIQSPPSQIARTSSLTHVPPSSASSSHQYSSSSPGLSTPSSSASSPSEPTIPYHPHPPLKRWPNDYTVSEIAAGFRRMDGMIAAQPTLTQKSTFQTVFGCRYIKSTVCRHRAVWKRADPALKDAYERMGSDERAVWGEFVKKAEGKLSNVHGNGSGNGHANGNISQRSSLDATTPQMQHHSQPQAAGLVPGMHTQVGPTSVNMGMLAHGLPHVGLGAEPDKSEPVMASLMPPSHSVPNGGLHSGRVSANNHDPSGYLQQSAPLNAQNT</sequence>
<evidence type="ECO:0000313" key="2">
    <source>
        <dbReference type="EMBL" id="CAL1701909.1"/>
    </source>
</evidence>
<evidence type="ECO:0000256" key="1">
    <source>
        <dbReference type="SAM" id="MobiDB-lite"/>
    </source>
</evidence>
<dbReference type="Proteomes" id="UP001497453">
    <property type="component" value="Chromosome 2"/>
</dbReference>
<feature type="compositionally biased region" description="Low complexity" evidence="1">
    <location>
        <begin position="243"/>
        <end position="278"/>
    </location>
</feature>
<feature type="compositionally biased region" description="Polar residues" evidence="1">
    <location>
        <begin position="196"/>
        <end position="219"/>
    </location>
</feature>